<evidence type="ECO:0000256" key="3">
    <source>
        <dbReference type="ARBA" id="ARBA00022475"/>
    </source>
</evidence>
<comment type="caution">
    <text evidence="10">The sequence shown here is derived from an EMBL/GenBank/DDBJ whole genome shotgun (WGS) entry which is preliminary data.</text>
</comment>
<comment type="similarity">
    <text evidence="2">Belongs to the BMP lipoprotein family.</text>
</comment>
<protein>
    <recommendedName>
        <fullName evidence="9">ABC transporter substrate-binding protein PnrA-like domain-containing protein</fullName>
    </recommendedName>
</protein>
<feature type="chain" id="PRO_5047164624" description="ABC transporter substrate-binding protein PnrA-like domain-containing protein" evidence="8">
    <location>
        <begin position="24"/>
        <end position="393"/>
    </location>
</feature>
<keyword evidence="4 8" id="KW-0732">Signal</keyword>
<keyword evidence="6" id="KW-0449">Lipoprotein</keyword>
<dbReference type="EMBL" id="BAAARV010000147">
    <property type="protein sequence ID" value="GAA2397018.1"/>
    <property type="molecule type" value="Genomic_DNA"/>
</dbReference>
<dbReference type="SUPFAM" id="SSF53822">
    <property type="entry name" value="Periplasmic binding protein-like I"/>
    <property type="match status" value="1"/>
</dbReference>
<keyword evidence="5" id="KW-0472">Membrane</keyword>
<dbReference type="InterPro" id="IPR050957">
    <property type="entry name" value="BMP_lipoprotein"/>
</dbReference>
<dbReference type="Proteomes" id="UP001501444">
    <property type="component" value="Unassembled WGS sequence"/>
</dbReference>
<dbReference type="PROSITE" id="PS51257">
    <property type="entry name" value="PROKAR_LIPOPROTEIN"/>
    <property type="match status" value="1"/>
</dbReference>
<accession>A0ABP5V982</accession>
<evidence type="ECO:0000256" key="1">
    <source>
        <dbReference type="ARBA" id="ARBA00004193"/>
    </source>
</evidence>
<feature type="signal peptide" evidence="8">
    <location>
        <begin position="1"/>
        <end position="23"/>
    </location>
</feature>
<dbReference type="InterPro" id="IPR028082">
    <property type="entry name" value="Peripla_BP_I"/>
</dbReference>
<dbReference type="PANTHER" id="PTHR34296:SF2">
    <property type="entry name" value="ABC TRANSPORTER GUANOSINE-BINDING PROTEIN NUPN"/>
    <property type="match status" value="1"/>
</dbReference>
<dbReference type="PANTHER" id="PTHR34296">
    <property type="entry name" value="TRANSCRIPTIONAL ACTIVATOR PROTEIN MED"/>
    <property type="match status" value="1"/>
</dbReference>
<dbReference type="Pfam" id="PF02608">
    <property type="entry name" value="Bmp"/>
    <property type="match status" value="1"/>
</dbReference>
<dbReference type="RefSeq" id="WP_344621127.1">
    <property type="nucleotide sequence ID" value="NZ_BAAARV010000147.1"/>
</dbReference>
<evidence type="ECO:0000313" key="10">
    <source>
        <dbReference type="EMBL" id="GAA2397018.1"/>
    </source>
</evidence>
<evidence type="ECO:0000256" key="6">
    <source>
        <dbReference type="ARBA" id="ARBA00023288"/>
    </source>
</evidence>
<keyword evidence="3" id="KW-1003">Cell membrane</keyword>
<evidence type="ECO:0000313" key="11">
    <source>
        <dbReference type="Proteomes" id="UP001501444"/>
    </source>
</evidence>
<evidence type="ECO:0000256" key="4">
    <source>
        <dbReference type="ARBA" id="ARBA00022729"/>
    </source>
</evidence>
<feature type="domain" description="ABC transporter substrate-binding protein PnrA-like" evidence="9">
    <location>
        <begin position="87"/>
        <end position="348"/>
    </location>
</feature>
<feature type="region of interest" description="Disordered" evidence="7">
    <location>
        <begin position="30"/>
        <end position="90"/>
    </location>
</feature>
<evidence type="ECO:0000256" key="5">
    <source>
        <dbReference type="ARBA" id="ARBA00023136"/>
    </source>
</evidence>
<evidence type="ECO:0000256" key="7">
    <source>
        <dbReference type="SAM" id="MobiDB-lite"/>
    </source>
</evidence>
<reference evidence="11" key="1">
    <citation type="journal article" date="2019" name="Int. J. Syst. Evol. Microbiol.">
        <title>The Global Catalogue of Microorganisms (GCM) 10K type strain sequencing project: providing services to taxonomists for standard genome sequencing and annotation.</title>
        <authorList>
            <consortium name="The Broad Institute Genomics Platform"/>
            <consortium name="The Broad Institute Genome Sequencing Center for Infectious Disease"/>
            <person name="Wu L."/>
            <person name="Ma J."/>
        </authorList>
    </citation>
    <scope>NUCLEOTIDE SEQUENCE [LARGE SCALE GENOMIC DNA]</scope>
    <source>
        <strain evidence="11">JCM 3272</strain>
    </source>
</reference>
<name>A0ABP5V982_9ACTN</name>
<proteinExistence type="inferred from homology"/>
<evidence type="ECO:0000256" key="8">
    <source>
        <dbReference type="SAM" id="SignalP"/>
    </source>
</evidence>
<evidence type="ECO:0000256" key="2">
    <source>
        <dbReference type="ARBA" id="ARBA00008610"/>
    </source>
</evidence>
<dbReference type="InterPro" id="IPR003760">
    <property type="entry name" value="PnrA-like"/>
</dbReference>
<sequence>MMRNHRLAALCASAVVLALTVTACGLSGGKSGATSGSPSVSSGAQGADPFAVAKGPSVGSPGPATAPEWEGKTSIPAGQPDMNKDGKVSIGVITSGDTNDGTYYQSVADAAQYAGTKYGWKVSVQGLVPLTQALSAAENLCRQRVDMVIIGDAQLAQAVNAAKEPICKDTFFYLQGGYGSPKQDATFTQSYDVGLSYAYVAGVATGVYMKNKNIKKAGFIAGLAAPFNTTIGAVFKKGVLSQVPDATVVETYTGDQIDVGKAVEAFAAQQSQGIGLVYPYFGAPTVAIAKKANAANIPVIGSPIDFCGSTSASFIASVIFAPGYYLAPLLDDFANGKLPLGGTRNWRLGVDPVPAVHTCSSAGSDGAAIDAAIKQAQSEINNGTIDPLKLATG</sequence>
<comment type="subcellular location">
    <subcellularLocation>
        <location evidence="1">Cell membrane</location>
        <topology evidence="1">Lipid-anchor</topology>
    </subcellularLocation>
</comment>
<dbReference type="Gene3D" id="3.40.50.2300">
    <property type="match status" value="2"/>
</dbReference>
<gene>
    <name evidence="10" type="ORF">GCM10010170_113380</name>
</gene>
<evidence type="ECO:0000259" key="9">
    <source>
        <dbReference type="Pfam" id="PF02608"/>
    </source>
</evidence>
<keyword evidence="11" id="KW-1185">Reference proteome</keyword>
<organism evidence="10 11">
    <name type="scientific">Dactylosporangium salmoneum</name>
    <dbReference type="NCBI Taxonomy" id="53361"/>
    <lineage>
        <taxon>Bacteria</taxon>
        <taxon>Bacillati</taxon>
        <taxon>Actinomycetota</taxon>
        <taxon>Actinomycetes</taxon>
        <taxon>Micromonosporales</taxon>
        <taxon>Micromonosporaceae</taxon>
        <taxon>Dactylosporangium</taxon>
    </lineage>
</organism>
<feature type="compositionally biased region" description="Low complexity" evidence="7">
    <location>
        <begin position="32"/>
        <end position="47"/>
    </location>
</feature>